<dbReference type="InterPro" id="IPR013494">
    <property type="entry name" value="CHP02678"/>
</dbReference>
<name>A0A9Y2JVS9_9PSEU</name>
<dbReference type="EMBL" id="CP127295">
    <property type="protein sequence ID" value="WIY05608.1"/>
    <property type="molecule type" value="Genomic_DNA"/>
</dbReference>
<dbReference type="Proteomes" id="UP001239397">
    <property type="component" value="Chromosome"/>
</dbReference>
<dbReference type="Pfam" id="PF09661">
    <property type="entry name" value="DUF2398"/>
    <property type="match status" value="1"/>
</dbReference>
<accession>A0A9Y2JVS9</accession>
<evidence type="ECO:0000313" key="2">
    <source>
        <dbReference type="Proteomes" id="UP001239397"/>
    </source>
</evidence>
<reference evidence="1 2" key="1">
    <citation type="submission" date="2023-06" db="EMBL/GenBank/DDBJ databases">
        <authorList>
            <person name="Oyuntsetseg B."/>
            <person name="Kim S.B."/>
        </authorList>
    </citation>
    <scope>NUCLEOTIDE SEQUENCE [LARGE SCALE GENOMIC DNA]</scope>
    <source>
        <strain evidence="1 2">4-36</strain>
    </source>
</reference>
<gene>
    <name evidence="1" type="ORF">QRX60_17785</name>
</gene>
<dbReference type="KEGG" id="amog:QRX60_17785"/>
<evidence type="ECO:0000313" key="1">
    <source>
        <dbReference type="EMBL" id="WIY05608.1"/>
    </source>
</evidence>
<dbReference type="AlphaFoldDB" id="A0A9Y2JVS9"/>
<dbReference type="RefSeq" id="WP_286001892.1">
    <property type="nucleotide sequence ID" value="NZ_CP127295.1"/>
</dbReference>
<sequence>MAGWVVEERAEGMALIAADETDIDLPFPRLRAADFAALMVLDELVRTHGAGSVITADELG</sequence>
<proteinExistence type="predicted"/>
<protein>
    <submittedName>
        <fullName evidence="1">DUF2398 family protein</fullName>
    </submittedName>
</protein>
<organism evidence="1 2">
    <name type="scientific">Amycolatopsis mongoliensis</name>
    <dbReference type="NCBI Taxonomy" id="715475"/>
    <lineage>
        <taxon>Bacteria</taxon>
        <taxon>Bacillati</taxon>
        <taxon>Actinomycetota</taxon>
        <taxon>Actinomycetes</taxon>
        <taxon>Pseudonocardiales</taxon>
        <taxon>Pseudonocardiaceae</taxon>
        <taxon>Amycolatopsis</taxon>
    </lineage>
</organism>
<keyword evidence="2" id="KW-1185">Reference proteome</keyword>